<dbReference type="AlphaFoldDB" id="A0A3N4KRK1"/>
<dbReference type="OrthoDB" id="1744869at2759"/>
<protein>
    <submittedName>
        <fullName evidence="1">Uncharacterized protein</fullName>
    </submittedName>
</protein>
<evidence type="ECO:0000313" key="1">
    <source>
        <dbReference type="EMBL" id="RPB12138.1"/>
    </source>
</evidence>
<evidence type="ECO:0000313" key="2">
    <source>
        <dbReference type="Proteomes" id="UP000277580"/>
    </source>
</evidence>
<organism evidence="1 2">
    <name type="scientific">Morchella conica CCBAS932</name>
    <dbReference type="NCBI Taxonomy" id="1392247"/>
    <lineage>
        <taxon>Eukaryota</taxon>
        <taxon>Fungi</taxon>
        <taxon>Dikarya</taxon>
        <taxon>Ascomycota</taxon>
        <taxon>Pezizomycotina</taxon>
        <taxon>Pezizomycetes</taxon>
        <taxon>Pezizales</taxon>
        <taxon>Morchellaceae</taxon>
        <taxon>Morchella</taxon>
    </lineage>
</organism>
<dbReference type="STRING" id="1392247.A0A3N4KRK1"/>
<sequence length="347" mass="36300">MTTLLLPLRCCASRALSSSSSSSRALLRSINAAGNGSSFVIPRARARAALCGGRQRRSYMVLCTVLNPRSPDLQPPTDLPSPPKTIILLTTPKSATHITPDALQPWTNDGTVSLLAAAVESLPGAPAGTRADTGHSWLITDHDLSIKLPPVKELTRSLTFILPSHSTKLTLPLANTLFHNGAASTLLHLPPAVKEIPVQIEAATGLSPNDALEFADAQQDIKEAWDEMGELMKLIGQRAGVVPVKEHEIGTVEITLPAGCVADTPLRTSLPLRALTPPRRIAAGLGNILKQLGGGDGGAAVGASRELEKAVTGYVGAQEPNAGGVSVFARLTPRDPAEEGEGGYVES</sequence>
<name>A0A3N4KRK1_9PEZI</name>
<keyword evidence="2" id="KW-1185">Reference proteome</keyword>
<dbReference type="EMBL" id="ML119130">
    <property type="protein sequence ID" value="RPB12138.1"/>
    <property type="molecule type" value="Genomic_DNA"/>
</dbReference>
<accession>A0A3N4KRK1</accession>
<proteinExistence type="predicted"/>
<reference evidence="1 2" key="1">
    <citation type="journal article" date="2018" name="Nat. Ecol. Evol.">
        <title>Pezizomycetes genomes reveal the molecular basis of ectomycorrhizal truffle lifestyle.</title>
        <authorList>
            <person name="Murat C."/>
            <person name="Payen T."/>
            <person name="Noel B."/>
            <person name="Kuo A."/>
            <person name="Morin E."/>
            <person name="Chen J."/>
            <person name="Kohler A."/>
            <person name="Krizsan K."/>
            <person name="Balestrini R."/>
            <person name="Da Silva C."/>
            <person name="Montanini B."/>
            <person name="Hainaut M."/>
            <person name="Levati E."/>
            <person name="Barry K.W."/>
            <person name="Belfiori B."/>
            <person name="Cichocki N."/>
            <person name="Clum A."/>
            <person name="Dockter R.B."/>
            <person name="Fauchery L."/>
            <person name="Guy J."/>
            <person name="Iotti M."/>
            <person name="Le Tacon F."/>
            <person name="Lindquist E.A."/>
            <person name="Lipzen A."/>
            <person name="Malagnac F."/>
            <person name="Mello A."/>
            <person name="Molinier V."/>
            <person name="Miyauchi S."/>
            <person name="Poulain J."/>
            <person name="Riccioni C."/>
            <person name="Rubini A."/>
            <person name="Sitrit Y."/>
            <person name="Splivallo R."/>
            <person name="Traeger S."/>
            <person name="Wang M."/>
            <person name="Zifcakova L."/>
            <person name="Wipf D."/>
            <person name="Zambonelli A."/>
            <person name="Paolocci F."/>
            <person name="Nowrousian M."/>
            <person name="Ottonello S."/>
            <person name="Baldrian P."/>
            <person name="Spatafora J.W."/>
            <person name="Henrissat B."/>
            <person name="Nagy L.G."/>
            <person name="Aury J.M."/>
            <person name="Wincker P."/>
            <person name="Grigoriev I.V."/>
            <person name="Bonfante P."/>
            <person name="Martin F.M."/>
        </authorList>
    </citation>
    <scope>NUCLEOTIDE SEQUENCE [LARGE SCALE GENOMIC DNA]</scope>
    <source>
        <strain evidence="1 2">CCBAS932</strain>
    </source>
</reference>
<dbReference type="Proteomes" id="UP000277580">
    <property type="component" value="Unassembled WGS sequence"/>
</dbReference>
<gene>
    <name evidence="1" type="ORF">P167DRAFT_565309</name>
</gene>
<dbReference type="InParanoid" id="A0A3N4KRK1"/>